<evidence type="ECO:0000313" key="3">
    <source>
        <dbReference type="EMBL" id="MEC1179220.1"/>
    </source>
</evidence>
<feature type="transmembrane region" description="Helical" evidence="1">
    <location>
        <begin position="99"/>
        <end position="121"/>
    </location>
</feature>
<keyword evidence="1" id="KW-0812">Transmembrane</keyword>
<accession>A0AAW9NNZ7</accession>
<protein>
    <submittedName>
        <fullName evidence="3">VanZ family protein</fullName>
    </submittedName>
</protein>
<keyword evidence="1" id="KW-0472">Membrane</keyword>
<dbReference type="PIRSF" id="PIRSF019083">
    <property type="entry name" value="UCP019083_VanZ"/>
    <property type="match status" value="1"/>
</dbReference>
<evidence type="ECO:0000256" key="1">
    <source>
        <dbReference type="SAM" id="Phobius"/>
    </source>
</evidence>
<keyword evidence="4" id="KW-1185">Reference proteome</keyword>
<dbReference type="AlphaFoldDB" id="A0AAW9NNZ7"/>
<feature type="domain" description="VanZ-like" evidence="2">
    <location>
        <begin position="5"/>
        <end position="149"/>
    </location>
</feature>
<reference evidence="3 4" key="1">
    <citation type="submission" date="2023-03" db="EMBL/GenBank/DDBJ databases">
        <title>Bacillus Genome Sequencing.</title>
        <authorList>
            <person name="Dunlap C."/>
        </authorList>
    </citation>
    <scope>NUCLEOTIDE SEQUENCE [LARGE SCALE GENOMIC DNA]</scope>
    <source>
        <strain evidence="3 4">B-59205</strain>
    </source>
</reference>
<proteinExistence type="predicted"/>
<dbReference type="Pfam" id="PF04892">
    <property type="entry name" value="VanZ"/>
    <property type="match status" value="1"/>
</dbReference>
<evidence type="ECO:0000313" key="4">
    <source>
        <dbReference type="Proteomes" id="UP001344888"/>
    </source>
</evidence>
<feature type="transmembrane region" description="Helical" evidence="1">
    <location>
        <begin position="75"/>
        <end position="92"/>
    </location>
</feature>
<dbReference type="Proteomes" id="UP001344888">
    <property type="component" value="Unassembled WGS sequence"/>
</dbReference>
<keyword evidence="1" id="KW-1133">Transmembrane helix</keyword>
<dbReference type="NCBIfam" id="NF037970">
    <property type="entry name" value="vanZ_1"/>
    <property type="match status" value="1"/>
</dbReference>
<name>A0AAW9NNZ7_9BACL</name>
<dbReference type="InterPro" id="IPR016747">
    <property type="entry name" value="Phosphotransbutyrylase"/>
</dbReference>
<organism evidence="3 4">
    <name type="scientific">Metasolibacillus meyeri</name>
    <dbReference type="NCBI Taxonomy" id="1071052"/>
    <lineage>
        <taxon>Bacteria</taxon>
        <taxon>Bacillati</taxon>
        <taxon>Bacillota</taxon>
        <taxon>Bacilli</taxon>
        <taxon>Bacillales</taxon>
        <taxon>Caryophanaceae</taxon>
        <taxon>Metasolibacillus</taxon>
    </lineage>
</organism>
<sequence length="160" mass="18236">MKKYIFLIIAALLIVAFSSNMSYQQQTIVPELRVLLADQPFEETLSLFKIPYWGTIISVESRGYFYFVEFLIRKATHFIGFGIVGVILYLFYRKLAWRFPALLAVATVFLVASLDELRQAFSPGRTGVFSDVLLDSLGALFFILIAAIIVHIKKSHFKTN</sequence>
<dbReference type="EMBL" id="JARSFG010000017">
    <property type="protein sequence ID" value="MEC1179220.1"/>
    <property type="molecule type" value="Genomic_DNA"/>
</dbReference>
<dbReference type="InterPro" id="IPR006976">
    <property type="entry name" value="VanZ-like"/>
</dbReference>
<feature type="transmembrane region" description="Helical" evidence="1">
    <location>
        <begin position="133"/>
        <end position="152"/>
    </location>
</feature>
<evidence type="ECO:0000259" key="2">
    <source>
        <dbReference type="Pfam" id="PF04892"/>
    </source>
</evidence>
<gene>
    <name evidence="3" type="ORF">P9B03_12055</name>
</gene>
<comment type="caution">
    <text evidence="3">The sequence shown here is derived from an EMBL/GenBank/DDBJ whole genome shotgun (WGS) entry which is preliminary data.</text>
</comment>
<dbReference type="RefSeq" id="WP_326123718.1">
    <property type="nucleotide sequence ID" value="NZ_JARSFG010000017.1"/>
</dbReference>